<protein>
    <submittedName>
        <fullName evidence="2">Uncharacterized protein</fullName>
    </submittedName>
</protein>
<keyword evidence="1" id="KW-0472">Membrane</keyword>
<dbReference type="RefSeq" id="WP_068805949.1">
    <property type="nucleotide sequence ID" value="NZ_MBFM01000002.1"/>
</dbReference>
<accession>A0A7X7LXC7</accession>
<name>A0A7X7LXC7_9RHOO</name>
<evidence type="ECO:0000313" key="2">
    <source>
        <dbReference type="EMBL" id="NLF54606.1"/>
    </source>
</evidence>
<keyword evidence="1" id="KW-0812">Transmembrane</keyword>
<proteinExistence type="predicted"/>
<feature type="transmembrane region" description="Helical" evidence="1">
    <location>
        <begin position="33"/>
        <end position="54"/>
    </location>
</feature>
<evidence type="ECO:0000313" key="3">
    <source>
        <dbReference type="Proteomes" id="UP000536534"/>
    </source>
</evidence>
<keyword evidence="1" id="KW-1133">Transmembrane helix</keyword>
<dbReference type="EMBL" id="JAAYYV010000247">
    <property type="protein sequence ID" value="NLF54606.1"/>
    <property type="molecule type" value="Genomic_DNA"/>
</dbReference>
<dbReference type="AlphaFoldDB" id="A0A7X7LXC7"/>
<dbReference type="Proteomes" id="UP000536534">
    <property type="component" value="Unassembled WGS sequence"/>
</dbReference>
<organism evidence="2 3">
    <name type="scientific">Thauera phenolivorans</name>
    <dbReference type="NCBI Taxonomy" id="1792543"/>
    <lineage>
        <taxon>Bacteria</taxon>
        <taxon>Pseudomonadati</taxon>
        <taxon>Pseudomonadota</taxon>
        <taxon>Betaproteobacteria</taxon>
        <taxon>Rhodocyclales</taxon>
        <taxon>Zoogloeaceae</taxon>
        <taxon>Thauera</taxon>
    </lineage>
</organism>
<evidence type="ECO:0000256" key="1">
    <source>
        <dbReference type="SAM" id="Phobius"/>
    </source>
</evidence>
<reference evidence="2 3" key="1">
    <citation type="journal article" date="2020" name="Biotechnol. Biofuels">
        <title>New insights from the biogas microbiome by comprehensive genome-resolved metagenomics of nearly 1600 species originating from multiple anaerobic digesters.</title>
        <authorList>
            <person name="Campanaro S."/>
            <person name="Treu L."/>
            <person name="Rodriguez-R L.M."/>
            <person name="Kovalovszki A."/>
            <person name="Ziels R.M."/>
            <person name="Maus I."/>
            <person name="Zhu X."/>
            <person name="Kougias P.G."/>
            <person name="Basile A."/>
            <person name="Luo G."/>
            <person name="Schluter A."/>
            <person name="Konstantinidis K.T."/>
            <person name="Angelidaki I."/>
        </authorList>
    </citation>
    <scope>NUCLEOTIDE SEQUENCE [LARGE SCALE GENOMIC DNA]</scope>
    <source>
        <strain evidence="2">AS06rmzACSIP_256</strain>
    </source>
</reference>
<comment type="caution">
    <text evidence="2">The sequence shown here is derived from an EMBL/GenBank/DDBJ whole genome shotgun (WGS) entry which is preliminary data.</text>
</comment>
<gene>
    <name evidence="2" type="ORF">GX576_09495</name>
</gene>
<feature type="transmembrane region" description="Helical" evidence="1">
    <location>
        <begin position="6"/>
        <end position="26"/>
    </location>
</feature>
<sequence>MNMNLASFWPTVGAFTLGLFLLGMGFSLREKDYGVFMLWAGVMAVFAVIVYNILQAIGS</sequence>